<evidence type="ECO:0000313" key="3">
    <source>
        <dbReference type="Proteomes" id="UP001151760"/>
    </source>
</evidence>
<keyword evidence="3" id="KW-1185">Reference proteome</keyword>
<feature type="compositionally biased region" description="Basic and acidic residues" evidence="1">
    <location>
        <begin position="49"/>
        <end position="65"/>
    </location>
</feature>
<gene>
    <name evidence="2" type="ORF">Tco_1089947</name>
</gene>
<evidence type="ECO:0000313" key="2">
    <source>
        <dbReference type="EMBL" id="GJT94429.1"/>
    </source>
</evidence>
<reference evidence="2" key="1">
    <citation type="journal article" date="2022" name="Int. J. Mol. Sci.">
        <title>Draft Genome of Tanacetum Coccineum: Genomic Comparison of Closely Related Tanacetum-Family Plants.</title>
        <authorList>
            <person name="Yamashiro T."/>
            <person name="Shiraishi A."/>
            <person name="Nakayama K."/>
            <person name="Satake H."/>
        </authorList>
    </citation>
    <scope>NUCLEOTIDE SEQUENCE</scope>
</reference>
<sequence>MEGMQFDYRILDSNLDNALKPLSSDYYVTDMAKYVSKSSGSNVSKTNCTRKDKASGPNDSKKPDDVEVDMADFRKYTDENVEWVSVVQRRELHLTRNDKIKVRAKCRGVVLVFSNVKEQGMMGHVTTQDYIILTYVGVDPYNGTYPLAYAVVESETKESWIWFMDLP</sequence>
<reference evidence="2" key="2">
    <citation type="submission" date="2022-01" db="EMBL/GenBank/DDBJ databases">
        <authorList>
            <person name="Yamashiro T."/>
            <person name="Shiraishi A."/>
            <person name="Satake H."/>
            <person name="Nakayama K."/>
        </authorList>
    </citation>
    <scope>NUCLEOTIDE SEQUENCE</scope>
</reference>
<proteinExistence type="predicted"/>
<feature type="compositionally biased region" description="Polar residues" evidence="1">
    <location>
        <begin position="38"/>
        <end position="47"/>
    </location>
</feature>
<accession>A0ABQ5I3P4</accession>
<feature type="region of interest" description="Disordered" evidence="1">
    <location>
        <begin position="38"/>
        <end position="65"/>
    </location>
</feature>
<comment type="caution">
    <text evidence="2">The sequence shown here is derived from an EMBL/GenBank/DDBJ whole genome shotgun (WGS) entry which is preliminary data.</text>
</comment>
<protein>
    <submittedName>
        <fullName evidence="2">Uncharacterized protein</fullName>
    </submittedName>
</protein>
<dbReference type="EMBL" id="BQNB010020296">
    <property type="protein sequence ID" value="GJT94429.1"/>
    <property type="molecule type" value="Genomic_DNA"/>
</dbReference>
<organism evidence="2 3">
    <name type="scientific">Tanacetum coccineum</name>
    <dbReference type="NCBI Taxonomy" id="301880"/>
    <lineage>
        <taxon>Eukaryota</taxon>
        <taxon>Viridiplantae</taxon>
        <taxon>Streptophyta</taxon>
        <taxon>Embryophyta</taxon>
        <taxon>Tracheophyta</taxon>
        <taxon>Spermatophyta</taxon>
        <taxon>Magnoliopsida</taxon>
        <taxon>eudicotyledons</taxon>
        <taxon>Gunneridae</taxon>
        <taxon>Pentapetalae</taxon>
        <taxon>asterids</taxon>
        <taxon>campanulids</taxon>
        <taxon>Asterales</taxon>
        <taxon>Asteraceae</taxon>
        <taxon>Asteroideae</taxon>
        <taxon>Anthemideae</taxon>
        <taxon>Anthemidinae</taxon>
        <taxon>Tanacetum</taxon>
    </lineage>
</organism>
<dbReference type="Proteomes" id="UP001151760">
    <property type="component" value="Unassembled WGS sequence"/>
</dbReference>
<name>A0ABQ5I3P4_9ASTR</name>
<evidence type="ECO:0000256" key="1">
    <source>
        <dbReference type="SAM" id="MobiDB-lite"/>
    </source>
</evidence>